<feature type="region of interest" description="Disordered" evidence="1">
    <location>
        <begin position="113"/>
        <end position="177"/>
    </location>
</feature>
<feature type="compositionally biased region" description="Polar residues" evidence="1">
    <location>
        <begin position="698"/>
        <end position="712"/>
    </location>
</feature>
<feature type="compositionally biased region" description="Basic and acidic residues" evidence="1">
    <location>
        <begin position="245"/>
        <end position="260"/>
    </location>
</feature>
<keyword evidence="2" id="KW-1133">Transmembrane helix</keyword>
<protein>
    <submittedName>
        <fullName evidence="3">Uncharacterized protein</fullName>
    </submittedName>
</protein>
<feature type="compositionally biased region" description="Low complexity" evidence="1">
    <location>
        <begin position="265"/>
        <end position="279"/>
    </location>
</feature>
<evidence type="ECO:0000256" key="2">
    <source>
        <dbReference type="SAM" id="Phobius"/>
    </source>
</evidence>
<feature type="transmembrane region" description="Helical" evidence="2">
    <location>
        <begin position="643"/>
        <end position="662"/>
    </location>
</feature>
<feature type="compositionally biased region" description="Low complexity" evidence="1">
    <location>
        <begin position="293"/>
        <end position="304"/>
    </location>
</feature>
<feature type="compositionally biased region" description="Basic and acidic residues" evidence="1">
    <location>
        <begin position="713"/>
        <end position="727"/>
    </location>
</feature>
<gene>
    <name evidence="3" type="ORF">MYCIT1_LOCUS20089</name>
</gene>
<dbReference type="Proteomes" id="UP001295794">
    <property type="component" value="Unassembled WGS sequence"/>
</dbReference>
<feature type="region of interest" description="Disordered" evidence="1">
    <location>
        <begin position="215"/>
        <end position="379"/>
    </location>
</feature>
<keyword evidence="4" id="KW-1185">Reference proteome</keyword>
<sequence>MVPLNSPTAHAVDERRNVLLGQRNGYEAAGRNLGPSYSYLPLTLSTHPQRAQLFTAVNPFEIPERWWKRGRRDTAPDAECGIGVQHVVSDDDIPGDAKHRAHPAHGPNYPYASMGHDGSPTNGMVDPRNPSGDMWNSPVGMGTGSHPEPFLPPDRMSAEPPSEQRPIPAPNPGRNPVYHVVEDAICQPASIHRPRSPPPQPEHSAPITGTPLQAILTPKHSPASNREQFDPPERPDTIAESQGRNGERSPEEPARSERSTGRRYSPWTSFSSRSGSSLSPGDRGRYARRQHPRSGSPSRSPTWSRSRHAREHEGPYDDSPSPPDLGPHRSPGASRSMSIRREASRPENIDEESRLDSPAARPHRDCRSPDSSTSELPLPVTLVATSPRTSGTLWSSLLDAAFVVTDFFPRQLYLLILLRIPSLYFSRVTRVFEDARLNHFDIEQMAKARAEQWNVQPPPYSMLLQQQQPYPEMATPTLPVALLIFKASWEEFIDSLMKEWKTLNIVSVLLLSCALFLLDPPLSMTDGTQCHLDHGSNQRSVTSRYSNRRPVCVDLRADEFIFGCMYIIRFGTMRKMHKASRLAAEAQRGVVGIWWNVWVLLAMPAVWLSWSLVAFLISIMSFIWLGGSTADPNGFLLHPKISLAPQILLTAVFVSGLIYFVLTAHEFHRYGDPLDREWSKAVDADVQRQSKPVRPVYSDSSLRPLTDKSTPGDTHRSLPRRPSDRPSPDIAFPRALPIMRLNLDKEIGAVTSFEPHDSLVVPDETWAAFMQDIQSVWADRPVFRAPPGVDLHIGNGSVSVLSPAQLNSLSSSAEDHSVIPVERSLPVSEKQDRRVGAIHAMLVEWNRRFFWSSRFNSLAQQLCVNDAEKLQGGQGQPVVRDALHRAAVCGHWGEACLLDREEPETAVQVRPGQMTSVDVDVSQDMTWTAEFMDRISEIRDSMNVIGSLQVKSDAVGGGRKASASFFDPSKLKESDIDFFCRSASTTAHCSRSNRSRFHKCLCPFTSDSRLMECSAMLAKYTSLKSFYMKSTRGLPLDYENAGVYSSVLLDAHIDYKVMWCNIQQGIRSINVGRETARREVHHIRRQSKSRFTAKMTRYQNKLASAKQQHPRQLQPAVPLLDVGAPTPPAALFCDENTGAPPVPLLLFYPPDPPVEPEETLPPNELIPYEGSLSGLGGARRDCRSEIIKIRAKMGRKHAAELEDAGQKLEQFKDTVRQVQVKLSTLKTTKRLLGLKDAWCPVPLRTPVQFKNVNKRQCMQYDLFGHFKCFDIQALGALAFRIRHVQTGRLSAVARQVSSGVWLQMCEFPVFFMFMFESVMDNGAFAGMTTVHLAEMPCHTLNVAGGGTNDDAQKLAFSGEKSNSDRWFIDAFDRG</sequence>
<organism evidence="3 4">
    <name type="scientific">Mycena citricolor</name>
    <dbReference type="NCBI Taxonomy" id="2018698"/>
    <lineage>
        <taxon>Eukaryota</taxon>
        <taxon>Fungi</taxon>
        <taxon>Dikarya</taxon>
        <taxon>Basidiomycota</taxon>
        <taxon>Agaricomycotina</taxon>
        <taxon>Agaricomycetes</taxon>
        <taxon>Agaricomycetidae</taxon>
        <taxon>Agaricales</taxon>
        <taxon>Marasmiineae</taxon>
        <taxon>Mycenaceae</taxon>
        <taxon>Mycena</taxon>
    </lineage>
</organism>
<evidence type="ECO:0000256" key="1">
    <source>
        <dbReference type="SAM" id="MobiDB-lite"/>
    </source>
</evidence>
<dbReference type="EMBL" id="CAVNYO010000397">
    <property type="protein sequence ID" value="CAK5273559.1"/>
    <property type="molecule type" value="Genomic_DNA"/>
</dbReference>
<comment type="caution">
    <text evidence="3">The sequence shown here is derived from an EMBL/GenBank/DDBJ whole genome shotgun (WGS) entry which is preliminary data.</text>
</comment>
<name>A0AAD2HEX4_9AGAR</name>
<evidence type="ECO:0000313" key="4">
    <source>
        <dbReference type="Proteomes" id="UP001295794"/>
    </source>
</evidence>
<keyword evidence="2" id="KW-0812">Transmembrane</keyword>
<reference evidence="3" key="1">
    <citation type="submission" date="2023-11" db="EMBL/GenBank/DDBJ databases">
        <authorList>
            <person name="De Vega J J."/>
            <person name="De Vega J J."/>
        </authorList>
    </citation>
    <scope>NUCLEOTIDE SEQUENCE</scope>
</reference>
<proteinExistence type="predicted"/>
<feature type="compositionally biased region" description="Basic and acidic residues" evidence="1">
    <location>
        <begin position="227"/>
        <end position="237"/>
    </location>
</feature>
<feature type="region of interest" description="Disordered" evidence="1">
    <location>
        <begin position="689"/>
        <end position="731"/>
    </location>
</feature>
<feature type="compositionally biased region" description="Basic and acidic residues" evidence="1">
    <location>
        <begin position="339"/>
        <end position="355"/>
    </location>
</feature>
<feature type="transmembrane region" description="Helical" evidence="2">
    <location>
        <begin position="593"/>
        <end position="623"/>
    </location>
</feature>
<keyword evidence="2" id="KW-0472">Membrane</keyword>
<accession>A0AAD2HEX4</accession>
<evidence type="ECO:0000313" key="3">
    <source>
        <dbReference type="EMBL" id="CAK5273559.1"/>
    </source>
</evidence>